<gene>
    <name evidence="2" type="ORF">OBRU01_22870</name>
</gene>
<dbReference type="Proteomes" id="UP000037510">
    <property type="component" value="Unassembled WGS sequence"/>
</dbReference>
<protein>
    <submittedName>
        <fullName evidence="2">Spinster</fullName>
    </submittedName>
</protein>
<reference evidence="2 3" key="1">
    <citation type="journal article" date="2015" name="Genome Biol. Evol.">
        <title>The genome of winter moth (Operophtera brumata) provides a genomic perspective on sexual dimorphism and phenology.</title>
        <authorList>
            <person name="Derks M.F."/>
            <person name="Smit S."/>
            <person name="Salis L."/>
            <person name="Schijlen E."/>
            <person name="Bossers A."/>
            <person name="Mateman C."/>
            <person name="Pijl A.S."/>
            <person name="de Ridder D."/>
            <person name="Groenen M.A."/>
            <person name="Visser M.E."/>
            <person name="Megens H.J."/>
        </authorList>
    </citation>
    <scope>NUCLEOTIDE SEQUENCE [LARGE SCALE GENOMIC DNA]</scope>
    <source>
        <strain evidence="2">WM2013NL</strain>
        <tissue evidence="2">Head and thorax</tissue>
    </source>
</reference>
<feature type="transmembrane region" description="Helical" evidence="1">
    <location>
        <begin position="44"/>
        <end position="62"/>
    </location>
</feature>
<keyword evidence="3" id="KW-1185">Reference proteome</keyword>
<name>A0A0L7KPI9_OPEBR</name>
<evidence type="ECO:0000256" key="1">
    <source>
        <dbReference type="SAM" id="Phobius"/>
    </source>
</evidence>
<dbReference type="EMBL" id="JTDY01007411">
    <property type="protein sequence ID" value="KOB65218.1"/>
    <property type="molecule type" value="Genomic_DNA"/>
</dbReference>
<keyword evidence="1" id="KW-0472">Membrane</keyword>
<sequence length="83" mass="9447">MDQSGITPNTSNQQLVINSDNDSATALLQEKQSRRRETLRDVTIVEYMTVGILCFVNLINYMDRFTLAVWQGSIKSKYASKKT</sequence>
<evidence type="ECO:0000313" key="3">
    <source>
        <dbReference type="Proteomes" id="UP000037510"/>
    </source>
</evidence>
<accession>A0A0L7KPI9</accession>
<keyword evidence="1" id="KW-1133">Transmembrane helix</keyword>
<comment type="caution">
    <text evidence="2">The sequence shown here is derived from an EMBL/GenBank/DDBJ whole genome shotgun (WGS) entry which is preliminary data.</text>
</comment>
<proteinExistence type="predicted"/>
<keyword evidence="1" id="KW-0812">Transmembrane</keyword>
<organism evidence="2 3">
    <name type="scientific">Operophtera brumata</name>
    <name type="common">Winter moth</name>
    <name type="synonym">Phalaena brumata</name>
    <dbReference type="NCBI Taxonomy" id="104452"/>
    <lineage>
        <taxon>Eukaryota</taxon>
        <taxon>Metazoa</taxon>
        <taxon>Ecdysozoa</taxon>
        <taxon>Arthropoda</taxon>
        <taxon>Hexapoda</taxon>
        <taxon>Insecta</taxon>
        <taxon>Pterygota</taxon>
        <taxon>Neoptera</taxon>
        <taxon>Endopterygota</taxon>
        <taxon>Lepidoptera</taxon>
        <taxon>Glossata</taxon>
        <taxon>Ditrysia</taxon>
        <taxon>Geometroidea</taxon>
        <taxon>Geometridae</taxon>
        <taxon>Larentiinae</taxon>
        <taxon>Operophtera</taxon>
    </lineage>
</organism>
<dbReference type="AlphaFoldDB" id="A0A0L7KPI9"/>
<evidence type="ECO:0000313" key="2">
    <source>
        <dbReference type="EMBL" id="KOB65218.1"/>
    </source>
</evidence>